<gene>
    <name evidence="2" type="ORF">V1264_000423</name>
</gene>
<proteinExistence type="predicted"/>
<feature type="compositionally biased region" description="Low complexity" evidence="1">
    <location>
        <begin position="64"/>
        <end position="78"/>
    </location>
</feature>
<feature type="compositionally biased region" description="Polar residues" evidence="1">
    <location>
        <begin position="1"/>
        <end position="11"/>
    </location>
</feature>
<reference evidence="2 3" key="1">
    <citation type="submission" date="2024-02" db="EMBL/GenBank/DDBJ databases">
        <title>Chromosome-scale genome assembly of the rough periwinkle Littorina saxatilis.</title>
        <authorList>
            <person name="De Jode A."/>
            <person name="Faria R."/>
            <person name="Formenti G."/>
            <person name="Sims Y."/>
            <person name="Smith T.P."/>
            <person name="Tracey A."/>
            <person name="Wood J.M.D."/>
            <person name="Zagrodzka Z.B."/>
            <person name="Johannesson K."/>
            <person name="Butlin R.K."/>
            <person name="Leder E.H."/>
        </authorList>
    </citation>
    <scope>NUCLEOTIDE SEQUENCE [LARGE SCALE GENOMIC DNA]</scope>
    <source>
        <strain evidence="2">Snail1</strain>
        <tissue evidence="2">Muscle</tissue>
    </source>
</reference>
<protein>
    <submittedName>
        <fullName evidence="2">Uncharacterized protein</fullName>
    </submittedName>
</protein>
<name>A0AAN9GMR2_9CAEN</name>
<dbReference type="Proteomes" id="UP001374579">
    <property type="component" value="Unassembled WGS sequence"/>
</dbReference>
<dbReference type="EMBL" id="JBAMIC010000001">
    <property type="protein sequence ID" value="KAK7114348.1"/>
    <property type="molecule type" value="Genomic_DNA"/>
</dbReference>
<feature type="compositionally biased region" description="Low complexity" evidence="1">
    <location>
        <begin position="19"/>
        <end position="37"/>
    </location>
</feature>
<accession>A0AAN9GMR2</accession>
<feature type="region of interest" description="Disordered" evidence="1">
    <location>
        <begin position="1"/>
        <end position="146"/>
    </location>
</feature>
<evidence type="ECO:0000313" key="2">
    <source>
        <dbReference type="EMBL" id="KAK7114348.1"/>
    </source>
</evidence>
<evidence type="ECO:0000313" key="3">
    <source>
        <dbReference type="Proteomes" id="UP001374579"/>
    </source>
</evidence>
<organism evidence="2 3">
    <name type="scientific">Littorina saxatilis</name>
    <dbReference type="NCBI Taxonomy" id="31220"/>
    <lineage>
        <taxon>Eukaryota</taxon>
        <taxon>Metazoa</taxon>
        <taxon>Spiralia</taxon>
        <taxon>Lophotrochozoa</taxon>
        <taxon>Mollusca</taxon>
        <taxon>Gastropoda</taxon>
        <taxon>Caenogastropoda</taxon>
        <taxon>Littorinimorpha</taxon>
        <taxon>Littorinoidea</taxon>
        <taxon>Littorinidae</taxon>
        <taxon>Littorina</taxon>
    </lineage>
</organism>
<dbReference type="AlphaFoldDB" id="A0AAN9GMR2"/>
<comment type="caution">
    <text evidence="2">The sequence shown here is derived from an EMBL/GenBank/DDBJ whole genome shotgun (WGS) entry which is preliminary data.</text>
</comment>
<keyword evidence="3" id="KW-1185">Reference proteome</keyword>
<feature type="compositionally biased region" description="Low complexity" evidence="1">
    <location>
        <begin position="106"/>
        <end position="120"/>
    </location>
</feature>
<evidence type="ECO:0000256" key="1">
    <source>
        <dbReference type="SAM" id="MobiDB-lite"/>
    </source>
</evidence>
<sequence length="146" mass="16059">MKPNFGSNNPTVMDESFTRSVARQSSRARALSSLFQATSSVMRQPVLRSSWEGPMSDEGGEKTPGSTPPGSASSSPIGGRRHHKDERYLMPPPHLPAHRRRRGDRSTSSSRESLNSQSTSAIDKENNNQTVFRSESDPSLAKKTFI</sequence>